<accession>L8XZW2</accession>
<dbReference type="STRING" id="246437.L8XZW2"/>
<keyword evidence="8" id="KW-1015">Disulfide bond</keyword>
<reference evidence="16" key="2">
    <citation type="journal article" date="2013" name="Nat. Commun.">
        <title>Genome of the Chinese tree shrew.</title>
        <authorList>
            <person name="Fan Y."/>
            <person name="Huang Z.Y."/>
            <person name="Cao C.C."/>
            <person name="Chen C.S."/>
            <person name="Chen Y.X."/>
            <person name="Fan D.D."/>
            <person name="He J."/>
            <person name="Hou H.L."/>
            <person name="Hu L."/>
            <person name="Hu X.T."/>
            <person name="Jiang X.T."/>
            <person name="Lai R."/>
            <person name="Lang Y.S."/>
            <person name="Liang B."/>
            <person name="Liao S.G."/>
            <person name="Mu D."/>
            <person name="Ma Y.Y."/>
            <person name="Niu Y.Y."/>
            <person name="Sun X.Q."/>
            <person name="Xia J.Q."/>
            <person name="Xiao J."/>
            <person name="Xiong Z.Q."/>
            <person name="Xu L."/>
            <person name="Yang L."/>
            <person name="Zhang Y."/>
            <person name="Zhao W."/>
            <person name="Zhao X.D."/>
            <person name="Zheng Y.T."/>
            <person name="Zhou J.M."/>
            <person name="Zhu Y.B."/>
            <person name="Zhang G.J."/>
            <person name="Wang J."/>
            <person name="Yao Y.G."/>
        </authorList>
    </citation>
    <scope>NUCLEOTIDE SEQUENCE [LARGE SCALE GENOMIC DNA]</scope>
</reference>
<comment type="function">
    <text evidence="1">Receptor for the neuromedin-U and neuromedin-S neuropeptides.</text>
</comment>
<dbReference type="InterPro" id="IPR017452">
    <property type="entry name" value="GPCR_Rhodpsn_7TM"/>
</dbReference>
<reference evidence="16" key="1">
    <citation type="submission" date="2012-07" db="EMBL/GenBank/DDBJ databases">
        <title>Genome of the Chinese tree shrew, a rising model animal genetically related to primates.</title>
        <authorList>
            <person name="Zhang G."/>
            <person name="Fan Y."/>
            <person name="Yao Y."/>
            <person name="Huang Z."/>
        </authorList>
    </citation>
    <scope>NUCLEOTIDE SEQUENCE [LARGE SCALE GENOMIC DNA]</scope>
</reference>
<proteinExistence type="predicted"/>
<gene>
    <name evidence="15" type="ORF">TREES_T100019081</name>
</gene>
<keyword evidence="6" id="KW-0297">G-protein coupled receptor</keyword>
<evidence type="ECO:0000256" key="3">
    <source>
        <dbReference type="ARBA" id="ARBA00022475"/>
    </source>
</evidence>
<dbReference type="SUPFAM" id="SSF81321">
    <property type="entry name" value="Family A G protein-coupled receptor-like"/>
    <property type="match status" value="1"/>
</dbReference>
<dbReference type="EMBL" id="KB370174">
    <property type="protein sequence ID" value="ELV09583.1"/>
    <property type="molecule type" value="Genomic_DNA"/>
</dbReference>
<dbReference type="eggNOG" id="KOG3656">
    <property type="taxonomic scope" value="Eukaryota"/>
</dbReference>
<evidence type="ECO:0000313" key="16">
    <source>
        <dbReference type="Proteomes" id="UP000011518"/>
    </source>
</evidence>
<keyword evidence="11" id="KW-0807">Transducer</keyword>
<evidence type="ECO:0000256" key="2">
    <source>
        <dbReference type="ARBA" id="ARBA00004651"/>
    </source>
</evidence>
<dbReference type="Proteomes" id="UP000011518">
    <property type="component" value="Unassembled WGS sequence"/>
</dbReference>
<dbReference type="PRINTS" id="PR01566">
    <property type="entry name" value="NEUROMEDNU1R"/>
</dbReference>
<dbReference type="InterPro" id="IPR005390">
    <property type="entry name" value="NeuromedU_rcpt"/>
</dbReference>
<dbReference type="GO" id="GO:0001607">
    <property type="term" value="F:neuromedin U receptor activity"/>
    <property type="evidence" value="ECO:0007669"/>
    <property type="project" value="InterPro"/>
</dbReference>
<evidence type="ECO:0000256" key="6">
    <source>
        <dbReference type="ARBA" id="ARBA00023040"/>
    </source>
</evidence>
<dbReference type="Pfam" id="PF00001">
    <property type="entry name" value="7tm_1"/>
    <property type="match status" value="1"/>
</dbReference>
<dbReference type="PANTHER" id="PTHR24243">
    <property type="entry name" value="G-PROTEIN COUPLED RECEPTOR"/>
    <property type="match status" value="1"/>
</dbReference>
<evidence type="ECO:0000256" key="7">
    <source>
        <dbReference type="ARBA" id="ARBA00023136"/>
    </source>
</evidence>
<keyword evidence="10" id="KW-0325">Glycoprotein</keyword>
<protein>
    <submittedName>
        <fullName evidence="15">Neuromedin-U receptor 1</fullName>
    </submittedName>
</protein>
<dbReference type="InParanoid" id="L8XZW2"/>
<name>L8XZW2_TUPCH</name>
<keyword evidence="3" id="KW-1003">Cell membrane</keyword>
<feature type="region of interest" description="Disordered" evidence="12">
    <location>
        <begin position="78"/>
        <end position="124"/>
    </location>
</feature>
<dbReference type="InterPro" id="IPR005391">
    <property type="entry name" value="NeuromedU_rcpt_1"/>
</dbReference>
<keyword evidence="16" id="KW-1185">Reference proteome</keyword>
<evidence type="ECO:0000313" key="15">
    <source>
        <dbReference type="EMBL" id="ELV09583.1"/>
    </source>
</evidence>
<evidence type="ECO:0000256" key="1">
    <source>
        <dbReference type="ARBA" id="ARBA00003593"/>
    </source>
</evidence>
<dbReference type="PROSITE" id="PS50262">
    <property type="entry name" value="G_PROTEIN_RECEP_F1_2"/>
    <property type="match status" value="1"/>
</dbReference>
<sequence>MVVLVVVFGICWAPFHADRLMWSFLSDWTGDLRLAFQYLHITSGVFFYLGSAVNPVLYSLMSSRFRETFQEALCLGTRRPRRSSHSLSRVTTGSTVCDLGPLGSRALPPAENGGPERQPEAVTS</sequence>
<dbReference type="PRINTS" id="PR01565">
    <property type="entry name" value="NEUROMEDINUR"/>
</dbReference>
<keyword evidence="7 13" id="KW-0472">Membrane</keyword>
<evidence type="ECO:0000256" key="5">
    <source>
        <dbReference type="ARBA" id="ARBA00022989"/>
    </source>
</evidence>
<keyword evidence="4 13" id="KW-0812">Transmembrane</keyword>
<dbReference type="AlphaFoldDB" id="L8XZW2"/>
<evidence type="ECO:0000256" key="10">
    <source>
        <dbReference type="ARBA" id="ARBA00023180"/>
    </source>
</evidence>
<keyword evidence="9 15" id="KW-0675">Receptor</keyword>
<evidence type="ECO:0000256" key="4">
    <source>
        <dbReference type="ARBA" id="ARBA00022692"/>
    </source>
</evidence>
<dbReference type="PANTHER" id="PTHR24243:SF109">
    <property type="entry name" value="NEUROMEDIN-U RECEPTOR 1"/>
    <property type="match status" value="1"/>
</dbReference>
<organism evidence="15 16">
    <name type="scientific">Tupaia chinensis</name>
    <name type="common">Chinese tree shrew</name>
    <name type="synonym">Tupaia belangeri chinensis</name>
    <dbReference type="NCBI Taxonomy" id="246437"/>
    <lineage>
        <taxon>Eukaryota</taxon>
        <taxon>Metazoa</taxon>
        <taxon>Chordata</taxon>
        <taxon>Craniata</taxon>
        <taxon>Vertebrata</taxon>
        <taxon>Euteleostomi</taxon>
        <taxon>Mammalia</taxon>
        <taxon>Eutheria</taxon>
        <taxon>Euarchontoglires</taxon>
        <taxon>Scandentia</taxon>
        <taxon>Tupaiidae</taxon>
        <taxon>Tupaia</taxon>
    </lineage>
</organism>
<evidence type="ECO:0000256" key="12">
    <source>
        <dbReference type="SAM" id="MobiDB-lite"/>
    </source>
</evidence>
<dbReference type="GO" id="GO:0005886">
    <property type="term" value="C:plasma membrane"/>
    <property type="evidence" value="ECO:0007669"/>
    <property type="project" value="UniProtKB-SubCell"/>
</dbReference>
<evidence type="ECO:0000256" key="8">
    <source>
        <dbReference type="ARBA" id="ARBA00023157"/>
    </source>
</evidence>
<keyword evidence="5 13" id="KW-1133">Transmembrane helix</keyword>
<feature type="transmembrane region" description="Helical" evidence="13">
    <location>
        <begin position="41"/>
        <end position="60"/>
    </location>
</feature>
<dbReference type="Gene3D" id="1.20.1070.10">
    <property type="entry name" value="Rhodopsin 7-helix transmembrane proteins"/>
    <property type="match status" value="1"/>
</dbReference>
<feature type="domain" description="G-protein coupled receptors family 1 profile" evidence="14">
    <location>
        <begin position="1"/>
        <end position="58"/>
    </location>
</feature>
<dbReference type="InterPro" id="IPR000276">
    <property type="entry name" value="GPCR_Rhodpsn"/>
</dbReference>
<evidence type="ECO:0000256" key="11">
    <source>
        <dbReference type="ARBA" id="ARBA00023224"/>
    </source>
</evidence>
<comment type="subcellular location">
    <subcellularLocation>
        <location evidence="2">Cell membrane</location>
        <topology evidence="2">Multi-pass membrane protein</topology>
    </subcellularLocation>
</comment>
<evidence type="ECO:0000256" key="9">
    <source>
        <dbReference type="ARBA" id="ARBA00023170"/>
    </source>
</evidence>
<evidence type="ECO:0000256" key="13">
    <source>
        <dbReference type="SAM" id="Phobius"/>
    </source>
</evidence>
<evidence type="ECO:0000259" key="14">
    <source>
        <dbReference type="PROSITE" id="PS50262"/>
    </source>
</evidence>